<dbReference type="SMART" id="SM00345">
    <property type="entry name" value="HTH_GNTR"/>
    <property type="match status" value="1"/>
</dbReference>
<gene>
    <name evidence="7" type="ORF">OP10G_0462</name>
</gene>
<dbReference type="GO" id="GO:0003700">
    <property type="term" value="F:DNA-binding transcription factor activity"/>
    <property type="evidence" value="ECO:0007669"/>
    <property type="project" value="InterPro"/>
</dbReference>
<reference evidence="7 8" key="1">
    <citation type="journal article" date="2014" name="PLoS ONE">
        <title>The first complete genome sequence of the class fimbriimonadia in the phylum armatimonadetes.</title>
        <authorList>
            <person name="Hu Z.Y."/>
            <person name="Wang Y.Z."/>
            <person name="Im W.T."/>
            <person name="Wang S.Y."/>
            <person name="Zhao G.P."/>
            <person name="Zheng H.J."/>
            <person name="Quan Z.X."/>
        </authorList>
    </citation>
    <scope>NUCLEOTIDE SEQUENCE [LARGE SCALE GENOMIC DNA]</scope>
    <source>
        <strain evidence="7">Gsoil 348</strain>
    </source>
</reference>
<evidence type="ECO:0000256" key="1">
    <source>
        <dbReference type="ARBA" id="ARBA00005384"/>
    </source>
</evidence>
<dbReference type="eggNOG" id="COG1167">
    <property type="taxonomic scope" value="Bacteria"/>
</dbReference>
<evidence type="ECO:0000259" key="6">
    <source>
        <dbReference type="PROSITE" id="PS50949"/>
    </source>
</evidence>
<dbReference type="Gene3D" id="3.40.640.10">
    <property type="entry name" value="Type I PLP-dependent aspartate aminotransferase-like (Major domain)"/>
    <property type="match status" value="1"/>
</dbReference>
<dbReference type="Pfam" id="PF00392">
    <property type="entry name" value="GntR"/>
    <property type="match status" value="1"/>
</dbReference>
<dbReference type="InterPro" id="IPR015422">
    <property type="entry name" value="PyrdxlP-dep_Trfase_small"/>
</dbReference>
<organism evidence="7 8">
    <name type="scientific">Fimbriimonas ginsengisoli Gsoil 348</name>
    <dbReference type="NCBI Taxonomy" id="661478"/>
    <lineage>
        <taxon>Bacteria</taxon>
        <taxon>Bacillati</taxon>
        <taxon>Armatimonadota</taxon>
        <taxon>Fimbriimonadia</taxon>
        <taxon>Fimbriimonadales</taxon>
        <taxon>Fimbriimonadaceae</taxon>
        <taxon>Fimbriimonas</taxon>
    </lineage>
</organism>
<evidence type="ECO:0000256" key="4">
    <source>
        <dbReference type="ARBA" id="ARBA00023125"/>
    </source>
</evidence>
<dbReference type="Gene3D" id="3.90.1150.10">
    <property type="entry name" value="Aspartate Aminotransferase, domain 1"/>
    <property type="match status" value="1"/>
</dbReference>
<dbReference type="Pfam" id="PF00155">
    <property type="entry name" value="Aminotran_1_2"/>
    <property type="match status" value="1"/>
</dbReference>
<dbReference type="InterPro" id="IPR051446">
    <property type="entry name" value="HTH_trans_reg/aminotransferase"/>
</dbReference>
<accession>A0A068NM20</accession>
<evidence type="ECO:0000256" key="3">
    <source>
        <dbReference type="ARBA" id="ARBA00023015"/>
    </source>
</evidence>
<dbReference type="STRING" id="661478.OP10G_0462"/>
<evidence type="ECO:0000256" key="2">
    <source>
        <dbReference type="ARBA" id="ARBA00022898"/>
    </source>
</evidence>
<evidence type="ECO:0000313" key="7">
    <source>
        <dbReference type="EMBL" id="AIE83830.1"/>
    </source>
</evidence>
<dbReference type="PROSITE" id="PS50949">
    <property type="entry name" value="HTH_GNTR"/>
    <property type="match status" value="1"/>
</dbReference>
<dbReference type="InterPro" id="IPR004839">
    <property type="entry name" value="Aminotransferase_I/II_large"/>
</dbReference>
<dbReference type="GO" id="GO:0030170">
    <property type="term" value="F:pyridoxal phosphate binding"/>
    <property type="evidence" value="ECO:0007669"/>
    <property type="project" value="InterPro"/>
</dbReference>
<dbReference type="HOGENOM" id="CLU_017584_0_0_0"/>
<dbReference type="RefSeq" id="WP_025227509.1">
    <property type="nucleotide sequence ID" value="NZ_CP007139.1"/>
</dbReference>
<keyword evidence="2" id="KW-0663">Pyridoxal phosphate</keyword>
<dbReference type="InterPro" id="IPR036388">
    <property type="entry name" value="WH-like_DNA-bd_sf"/>
</dbReference>
<dbReference type="SUPFAM" id="SSF53383">
    <property type="entry name" value="PLP-dependent transferases"/>
    <property type="match status" value="1"/>
</dbReference>
<dbReference type="CDD" id="cd00609">
    <property type="entry name" value="AAT_like"/>
    <property type="match status" value="1"/>
</dbReference>
<dbReference type="SUPFAM" id="SSF46785">
    <property type="entry name" value="Winged helix' DNA-binding domain"/>
    <property type="match status" value="1"/>
</dbReference>
<dbReference type="CDD" id="cd07377">
    <property type="entry name" value="WHTH_GntR"/>
    <property type="match status" value="1"/>
</dbReference>
<dbReference type="InterPro" id="IPR000524">
    <property type="entry name" value="Tscrpt_reg_HTH_GntR"/>
</dbReference>
<protein>
    <submittedName>
        <fullName evidence="7">GntR family transcriptional regulator</fullName>
    </submittedName>
</protein>
<dbReference type="GO" id="GO:0003677">
    <property type="term" value="F:DNA binding"/>
    <property type="evidence" value="ECO:0007669"/>
    <property type="project" value="UniProtKB-KW"/>
</dbReference>
<dbReference type="Gene3D" id="1.10.10.10">
    <property type="entry name" value="Winged helix-like DNA-binding domain superfamily/Winged helix DNA-binding domain"/>
    <property type="match status" value="1"/>
</dbReference>
<evidence type="ECO:0000256" key="5">
    <source>
        <dbReference type="ARBA" id="ARBA00023163"/>
    </source>
</evidence>
<evidence type="ECO:0000313" key="8">
    <source>
        <dbReference type="Proteomes" id="UP000027982"/>
    </source>
</evidence>
<keyword evidence="3" id="KW-0805">Transcription regulation</keyword>
<feature type="domain" description="HTH gntR-type" evidence="6">
    <location>
        <begin position="8"/>
        <end position="76"/>
    </location>
</feature>
<dbReference type="PANTHER" id="PTHR46577">
    <property type="entry name" value="HTH-TYPE TRANSCRIPTIONAL REGULATORY PROTEIN GABR"/>
    <property type="match status" value="1"/>
</dbReference>
<dbReference type="Proteomes" id="UP000027982">
    <property type="component" value="Chromosome"/>
</dbReference>
<dbReference type="KEGG" id="fgi:OP10G_0462"/>
<dbReference type="InterPro" id="IPR015421">
    <property type="entry name" value="PyrdxlP-dep_Trfase_major"/>
</dbReference>
<dbReference type="AlphaFoldDB" id="A0A068NM20"/>
<dbReference type="EMBL" id="CP007139">
    <property type="protein sequence ID" value="AIE83830.1"/>
    <property type="molecule type" value="Genomic_DNA"/>
</dbReference>
<keyword evidence="8" id="KW-1185">Reference proteome</keyword>
<name>A0A068NM20_FIMGI</name>
<keyword evidence="4" id="KW-0238">DNA-binding</keyword>
<keyword evidence="5" id="KW-0804">Transcription</keyword>
<dbReference type="PANTHER" id="PTHR46577:SF2">
    <property type="entry name" value="TRANSCRIPTIONAL REGULATORY PROTEIN"/>
    <property type="match status" value="1"/>
</dbReference>
<sequence>MAMVVDSLRLYERLAATVRGQIETRTFRPGDRLPSVRELSRSSGVSVSTVLDAYRLLEDQGLIRPRPQSGYYVRATFSPRAAEPSRSAPLAMTVDFDRSELQEAMLRAMGREDVVQLGFALPDPDLLPHERLARLTSRVAREHPEASYGYGPVSGHRALREQIAQRTFVAGAAVSPDEMVITSGCQEALSLALQSAVPRGGVVAVESPCHAGILQAIYQSGLRSLEIATSTRDGICIEALEEAALNGIAAGDPILGCVVSPNFQNPLGFLMSDADKQRLVDLSRRYGMTLIEDDIYGDLGYEVERPRVLRSFEGGEDVLLCSSFSKTLAPGYRIGWCIAGRRHADLRRLKYGLNVSAPSLPQLVIAEFLSNGGYDQYLRRARKAYAASVHRMGDAIARVFPAGTRMTQPQGSFVLWVELPSGADATRLYGEALSRGILLAPGRLFSAQDGYGSCVRLTASQWSSKVDEAVTALGKMLRG</sequence>
<dbReference type="OrthoDB" id="9802328at2"/>
<dbReference type="InterPro" id="IPR036390">
    <property type="entry name" value="WH_DNA-bd_sf"/>
</dbReference>
<proteinExistence type="inferred from homology"/>
<dbReference type="InterPro" id="IPR015424">
    <property type="entry name" value="PyrdxlP-dep_Trfase"/>
</dbReference>
<comment type="similarity">
    <text evidence="1">In the C-terminal section; belongs to the class-I pyridoxal-phosphate-dependent aminotransferase family.</text>
</comment>